<dbReference type="AlphaFoldDB" id="A0A928KQK8"/>
<evidence type="ECO:0000313" key="3">
    <source>
        <dbReference type="Proteomes" id="UP000754750"/>
    </source>
</evidence>
<protein>
    <recommendedName>
        <fullName evidence="4">Tetratricopeptide repeat protein</fullName>
    </recommendedName>
</protein>
<dbReference type="InterPro" id="IPR019734">
    <property type="entry name" value="TPR_rpt"/>
</dbReference>
<evidence type="ECO:0000313" key="2">
    <source>
        <dbReference type="EMBL" id="MBE6832760.1"/>
    </source>
</evidence>
<sequence length="216" mass="24309">MESAVNSRTDLAAALFRLIGASIPVNYAEEEEAQRLYAELKNDHERLSKVISLCGTPKTPQALYIAATASSWLGGNDELTAKYAQQYLETPGWDRLTGGTIVQDGITISRWAKSRAEMYMILAQAQENLGKHEAALTNFAEAYRLEPYDAMYAVKMAGVIETARSRKEALQFLKQQTLTVHYRPLHYKDENGNHGSNQTFRQIIDSHILRLESLEK</sequence>
<dbReference type="SUPFAM" id="SSF48452">
    <property type="entry name" value="TPR-like"/>
    <property type="match status" value="1"/>
</dbReference>
<dbReference type="EMBL" id="SVNY01000002">
    <property type="protein sequence ID" value="MBE6832760.1"/>
    <property type="molecule type" value="Genomic_DNA"/>
</dbReference>
<organism evidence="2 3">
    <name type="scientific">Faecalispora sporosphaeroides</name>
    <dbReference type="NCBI Taxonomy" id="1549"/>
    <lineage>
        <taxon>Bacteria</taxon>
        <taxon>Bacillati</taxon>
        <taxon>Bacillota</taxon>
        <taxon>Clostridia</taxon>
        <taxon>Eubacteriales</taxon>
        <taxon>Oscillospiraceae</taxon>
        <taxon>Faecalispora</taxon>
    </lineage>
</organism>
<keyword evidence="1" id="KW-0802">TPR repeat</keyword>
<evidence type="ECO:0008006" key="4">
    <source>
        <dbReference type="Google" id="ProtNLM"/>
    </source>
</evidence>
<dbReference type="PROSITE" id="PS50005">
    <property type="entry name" value="TPR"/>
    <property type="match status" value="1"/>
</dbReference>
<reference evidence="2" key="1">
    <citation type="submission" date="2019-04" db="EMBL/GenBank/DDBJ databases">
        <title>Evolution of Biomass-Degrading Anaerobic Consortia Revealed by Metagenomics.</title>
        <authorList>
            <person name="Peng X."/>
        </authorList>
    </citation>
    <scope>NUCLEOTIDE SEQUENCE</scope>
    <source>
        <strain evidence="2">SIG551</strain>
    </source>
</reference>
<evidence type="ECO:0000256" key="1">
    <source>
        <dbReference type="PROSITE-ProRule" id="PRU00339"/>
    </source>
</evidence>
<gene>
    <name evidence="2" type="ORF">E7512_04140</name>
</gene>
<name>A0A928KQK8_9FIRM</name>
<comment type="caution">
    <text evidence="2">The sequence shown here is derived from an EMBL/GenBank/DDBJ whole genome shotgun (WGS) entry which is preliminary data.</text>
</comment>
<accession>A0A928KQK8</accession>
<dbReference type="Gene3D" id="1.25.40.10">
    <property type="entry name" value="Tetratricopeptide repeat domain"/>
    <property type="match status" value="1"/>
</dbReference>
<dbReference type="InterPro" id="IPR011990">
    <property type="entry name" value="TPR-like_helical_dom_sf"/>
</dbReference>
<dbReference type="Proteomes" id="UP000754750">
    <property type="component" value="Unassembled WGS sequence"/>
</dbReference>
<dbReference type="RefSeq" id="WP_020073395.1">
    <property type="nucleotide sequence ID" value="NZ_JBKWRC010000001.1"/>
</dbReference>
<proteinExistence type="predicted"/>
<feature type="repeat" description="TPR" evidence="1">
    <location>
        <begin position="116"/>
        <end position="149"/>
    </location>
</feature>